<sequence length="19" mass="2179">MLLPQAADNSLIFYELLNL</sequence>
<dbReference type="EMBL" id="LXQA011333525">
    <property type="protein sequence ID" value="MCI93605.1"/>
    <property type="molecule type" value="Genomic_DNA"/>
</dbReference>
<evidence type="ECO:0000313" key="1">
    <source>
        <dbReference type="EMBL" id="MCI93605.1"/>
    </source>
</evidence>
<protein>
    <submittedName>
        <fullName evidence="1">Uncharacterized protein</fullName>
    </submittedName>
</protein>
<evidence type="ECO:0000313" key="2">
    <source>
        <dbReference type="Proteomes" id="UP000265520"/>
    </source>
</evidence>
<name>A0A392W3V8_9FABA</name>
<organism evidence="1 2">
    <name type="scientific">Trifolium medium</name>
    <dbReference type="NCBI Taxonomy" id="97028"/>
    <lineage>
        <taxon>Eukaryota</taxon>
        <taxon>Viridiplantae</taxon>
        <taxon>Streptophyta</taxon>
        <taxon>Embryophyta</taxon>
        <taxon>Tracheophyta</taxon>
        <taxon>Spermatophyta</taxon>
        <taxon>Magnoliopsida</taxon>
        <taxon>eudicotyledons</taxon>
        <taxon>Gunneridae</taxon>
        <taxon>Pentapetalae</taxon>
        <taxon>rosids</taxon>
        <taxon>fabids</taxon>
        <taxon>Fabales</taxon>
        <taxon>Fabaceae</taxon>
        <taxon>Papilionoideae</taxon>
        <taxon>50 kb inversion clade</taxon>
        <taxon>NPAAA clade</taxon>
        <taxon>Hologalegina</taxon>
        <taxon>IRL clade</taxon>
        <taxon>Trifolieae</taxon>
        <taxon>Trifolium</taxon>
    </lineage>
</organism>
<proteinExistence type="predicted"/>
<keyword evidence="2" id="KW-1185">Reference proteome</keyword>
<accession>A0A392W3V8</accession>
<dbReference type="AlphaFoldDB" id="A0A392W3V8"/>
<dbReference type="Proteomes" id="UP000265520">
    <property type="component" value="Unassembled WGS sequence"/>
</dbReference>
<comment type="caution">
    <text evidence="1">The sequence shown here is derived from an EMBL/GenBank/DDBJ whole genome shotgun (WGS) entry which is preliminary data.</text>
</comment>
<feature type="non-terminal residue" evidence="1">
    <location>
        <position position="19"/>
    </location>
</feature>
<reference evidence="1 2" key="1">
    <citation type="journal article" date="2018" name="Front. Plant Sci.">
        <title>Red Clover (Trifolium pratense) and Zigzag Clover (T. medium) - A Picture of Genomic Similarities and Differences.</title>
        <authorList>
            <person name="Dluhosova J."/>
            <person name="Istvanek J."/>
            <person name="Nedelnik J."/>
            <person name="Repkova J."/>
        </authorList>
    </citation>
    <scope>NUCLEOTIDE SEQUENCE [LARGE SCALE GENOMIC DNA]</scope>
    <source>
        <strain evidence="2">cv. 10/8</strain>
        <tissue evidence="1">Leaf</tissue>
    </source>
</reference>